<feature type="transmembrane region" description="Helical" evidence="8">
    <location>
        <begin position="913"/>
        <end position="936"/>
    </location>
</feature>
<feature type="transmembrane region" description="Helical" evidence="8">
    <location>
        <begin position="63"/>
        <end position="87"/>
    </location>
</feature>
<dbReference type="GO" id="GO:0005886">
    <property type="term" value="C:plasma membrane"/>
    <property type="evidence" value="ECO:0007669"/>
    <property type="project" value="TreeGrafter"/>
</dbReference>
<reference evidence="9" key="1">
    <citation type="journal article" date="2011" name="Chem. Biol.">
        <title>Identification and characterization of the lysobactin biosynthetic gene cluster reveals mechanistic insights into an unusual termination module architecture.</title>
        <authorList>
            <person name="Hou J."/>
            <person name="Robbel L."/>
            <person name="Marahiel M.A."/>
        </authorList>
    </citation>
    <scope>NUCLEOTIDE SEQUENCE</scope>
    <source>
        <strain evidence="9">ATCC 53042</strain>
    </source>
</reference>
<feature type="transmembrane region" description="Helical" evidence="8">
    <location>
        <begin position="478"/>
        <end position="498"/>
    </location>
</feature>
<evidence type="ECO:0000256" key="4">
    <source>
        <dbReference type="ARBA" id="ARBA00022692"/>
    </source>
</evidence>
<evidence type="ECO:0000313" key="9">
    <source>
        <dbReference type="EMBL" id="AEH59089.1"/>
    </source>
</evidence>
<keyword evidence="3" id="KW-0997">Cell inner membrane</keyword>
<keyword evidence="1" id="KW-0813">Transport</keyword>
<dbReference type="SUPFAM" id="SSF82714">
    <property type="entry name" value="Multidrug efflux transporter AcrB TolC docking domain, DN and DC subdomains"/>
    <property type="match status" value="2"/>
</dbReference>
<keyword evidence="6 8" id="KW-0472">Membrane</keyword>
<dbReference type="PRINTS" id="PR00702">
    <property type="entry name" value="ACRIFLAVINRP"/>
</dbReference>
<feature type="region of interest" description="Disordered" evidence="7">
    <location>
        <begin position="1"/>
        <end position="43"/>
    </location>
</feature>
<dbReference type="PANTHER" id="PTHR32063:SF34">
    <property type="entry name" value="MULTIDRUG RESISTANCE PROTEIN MDTC"/>
    <property type="match status" value="1"/>
</dbReference>
<feature type="compositionally biased region" description="Low complexity" evidence="7">
    <location>
        <begin position="1"/>
        <end position="12"/>
    </location>
</feature>
<evidence type="ECO:0000256" key="6">
    <source>
        <dbReference type="ARBA" id="ARBA00023136"/>
    </source>
</evidence>
<accession>F8TUH7</accession>
<name>F8TUH7_9GAMM</name>
<dbReference type="Pfam" id="PF00873">
    <property type="entry name" value="ACR_tran"/>
    <property type="match status" value="1"/>
</dbReference>
<evidence type="ECO:0000256" key="3">
    <source>
        <dbReference type="ARBA" id="ARBA00022519"/>
    </source>
</evidence>
<dbReference type="SUPFAM" id="SSF82693">
    <property type="entry name" value="Multidrug efflux transporter AcrB pore domain, PN1, PN2, PC1 and PC2 subdomains"/>
    <property type="match status" value="3"/>
</dbReference>
<sequence>MAAAPARSARGPPRGGAGMSAGGEGVSGEGVGGEGADGNAGEREGSGWNLFAPVIRRPIGASLMGLGLILAGLWSFVMLGVAALPALDFPAVVVFAQMPGANAQTMAATVMTPLERHLGRIPGVKDISGTANENSAQVQILFEFGINADSAARDVQAAINASMSDLPAGMPSPPQYFKFDTSQLPVLLVTMTSSTLSADQLFEVADNLAKPVIARVSGVATVQLSGGSPRAVRVELDDRALAAKGLTANEVQNALTAANVTSALGEVRDGPQRLLLTTTASLHRATDFAGLVIAVRDRAPVRLADVARVFDGQEDEHQSASFNGERAVVLQISKRPDANAVATVEAIRAALPGLSRIVPADVGIHPIFDLTETTKSALHEVEFTLMLSVVMVAMVMLLFLRRIGPTLIAMASVPLSLAGAFIAMYFMDFSLNTFSLIALVLAIGFVVDDAIVVIENVVRHMEFGQKPLEASLNGTREIGFTVVSITLSLVAVFAPMVFGNNMFVTLVREFAVTLVVAIVVSAVVSLTVTPALCGKYLRHDPAPAADAPGFFARLERRLHRWDDAALELYRRMLVWSMHHRRLMRWQPLSLIVLTGALAAAVAMTAGGSVMPDEDLGMMDVSVRTDANVAPELFARRVREVATTLRADPAVANVTTILGGGDLGAGESGTASLFVDLRPLRERKATTAEVVDRLNKQYKPLADVEVVLNSVQFFGGGERGGGSGGKYKLQLTSSSGSSLQDVTLRLAQRLRALPQLRDVGTSFDSVGKQQAITVDREAAARLGLSVADVDDALYNAFGQRPVSLIYSDINQYRVVLTSARARNSGPEQLLDTYLRTGQGEMVPLSAIATIAPAITPTKVSHYNQLESATISYNLKPGVSQVDGIRAVDQLIGRTPLPPGVQKEYSGSNQQLMEAAGGAALMLVSVIVLMYVLLGMLYNSLFHPLVILSTLPAAGMGAFLAMLVTQTQLTLMSVIAVLMLIGIVKKNAIMMVDFALVAERERGMNPVEAITEAALVRFRPIVMTTLAAMGAALPLAIGFGVGSEMRQPLGIAILGGLLVSQLLTLLSTPAIYLWLHDRAERKAVKRARRESGAAPQGRRWFARLRPWRRA</sequence>
<dbReference type="Gene3D" id="3.30.2090.10">
    <property type="entry name" value="Multidrug efflux transporter AcrB TolC docking domain, DN and DC subdomains"/>
    <property type="match status" value="2"/>
</dbReference>
<evidence type="ECO:0000256" key="1">
    <source>
        <dbReference type="ARBA" id="ARBA00022448"/>
    </source>
</evidence>
<feature type="compositionally biased region" description="Gly residues" evidence="7">
    <location>
        <begin position="13"/>
        <end position="38"/>
    </location>
</feature>
<feature type="transmembrane region" description="Helical" evidence="8">
    <location>
        <begin position="1016"/>
        <end position="1037"/>
    </location>
</feature>
<feature type="transmembrane region" description="Helical" evidence="8">
    <location>
        <begin position="969"/>
        <end position="995"/>
    </location>
</feature>
<dbReference type="Gene3D" id="3.30.70.1320">
    <property type="entry name" value="Multidrug efflux transporter AcrB pore domain like"/>
    <property type="match status" value="1"/>
</dbReference>
<dbReference type="GO" id="GO:0042910">
    <property type="term" value="F:xenobiotic transmembrane transporter activity"/>
    <property type="evidence" value="ECO:0007669"/>
    <property type="project" value="TreeGrafter"/>
</dbReference>
<proteinExistence type="predicted"/>
<feature type="transmembrane region" description="Helical" evidence="8">
    <location>
        <begin position="407"/>
        <end position="427"/>
    </location>
</feature>
<dbReference type="PANTHER" id="PTHR32063">
    <property type="match status" value="1"/>
</dbReference>
<protein>
    <submittedName>
        <fullName evidence="9">Acriflavin resistance protein</fullName>
    </submittedName>
</protein>
<keyword evidence="4 8" id="KW-0812">Transmembrane</keyword>
<evidence type="ECO:0000256" key="2">
    <source>
        <dbReference type="ARBA" id="ARBA00022475"/>
    </source>
</evidence>
<dbReference type="SUPFAM" id="SSF82866">
    <property type="entry name" value="Multidrug efflux transporter AcrB transmembrane domain"/>
    <property type="match status" value="2"/>
</dbReference>
<keyword evidence="5 8" id="KW-1133">Transmembrane helix</keyword>
<dbReference type="Gene3D" id="3.30.70.1430">
    <property type="entry name" value="Multidrug efflux transporter AcrB pore domain"/>
    <property type="match status" value="2"/>
</dbReference>
<evidence type="ECO:0000256" key="5">
    <source>
        <dbReference type="ARBA" id="ARBA00022989"/>
    </source>
</evidence>
<dbReference type="EMBL" id="JF412274">
    <property type="protein sequence ID" value="AEH59089.1"/>
    <property type="molecule type" value="Genomic_DNA"/>
</dbReference>
<keyword evidence="2" id="KW-1003">Cell membrane</keyword>
<feature type="transmembrane region" description="Helical" evidence="8">
    <location>
        <begin position="588"/>
        <end position="610"/>
    </location>
</feature>
<evidence type="ECO:0000256" key="7">
    <source>
        <dbReference type="SAM" id="MobiDB-lite"/>
    </source>
</evidence>
<feature type="transmembrane region" description="Helical" evidence="8">
    <location>
        <begin position="433"/>
        <end position="458"/>
    </location>
</feature>
<feature type="transmembrane region" description="Helical" evidence="8">
    <location>
        <begin position="1049"/>
        <end position="1073"/>
    </location>
</feature>
<dbReference type="Gene3D" id="3.30.70.1440">
    <property type="entry name" value="Multidrug efflux transporter AcrB pore domain"/>
    <property type="match status" value="1"/>
</dbReference>
<dbReference type="AlphaFoldDB" id="F8TUH7"/>
<feature type="transmembrane region" description="Helical" evidence="8">
    <location>
        <begin position="383"/>
        <end position="400"/>
    </location>
</feature>
<dbReference type="InterPro" id="IPR001036">
    <property type="entry name" value="Acrflvin-R"/>
</dbReference>
<dbReference type="InterPro" id="IPR027463">
    <property type="entry name" value="AcrB_DN_DC_subdom"/>
</dbReference>
<evidence type="ECO:0000256" key="8">
    <source>
        <dbReference type="SAM" id="Phobius"/>
    </source>
</evidence>
<dbReference type="Gene3D" id="1.20.1640.10">
    <property type="entry name" value="Multidrug efflux transporter AcrB transmembrane domain"/>
    <property type="match status" value="2"/>
</dbReference>
<feature type="transmembrane region" description="Helical" evidence="8">
    <location>
        <begin position="943"/>
        <end position="963"/>
    </location>
</feature>
<organism evidence="9">
    <name type="scientific">Lysobacter sp. ATCC 53042</name>
    <dbReference type="NCBI Taxonomy" id="324869"/>
    <lineage>
        <taxon>Bacteria</taxon>
        <taxon>Pseudomonadati</taxon>
        <taxon>Pseudomonadota</taxon>
        <taxon>Gammaproteobacteria</taxon>
        <taxon>Lysobacterales</taxon>
        <taxon>Lysobacteraceae</taxon>
        <taxon>Lysobacter</taxon>
    </lineage>
</organism>
<feature type="transmembrane region" description="Helical" evidence="8">
    <location>
        <begin position="510"/>
        <end position="533"/>
    </location>
</feature>